<name>A0ACA9UI19_BIOOC</name>
<comment type="caution">
    <text evidence="1">The sequence shown here is derived from an EMBL/GenBank/DDBJ whole genome shotgun (WGS) entry which is preliminary data.</text>
</comment>
<reference evidence="1" key="1">
    <citation type="submission" date="2020-04" db="EMBL/GenBank/DDBJ databases">
        <authorList>
            <person name="Broberg M."/>
        </authorList>
    </citation>
    <scope>NUCLEOTIDE SEQUENCE</scope>
</reference>
<proteinExistence type="predicted"/>
<protein>
    <submittedName>
        <fullName evidence="1">Uncharacterized protein</fullName>
    </submittedName>
</protein>
<organism evidence="1 2">
    <name type="scientific">Clonostachys rosea f. rosea IK726</name>
    <dbReference type="NCBI Taxonomy" id="1349383"/>
    <lineage>
        <taxon>Eukaryota</taxon>
        <taxon>Fungi</taxon>
        <taxon>Dikarya</taxon>
        <taxon>Ascomycota</taxon>
        <taxon>Pezizomycotina</taxon>
        <taxon>Sordariomycetes</taxon>
        <taxon>Hypocreomycetidae</taxon>
        <taxon>Hypocreales</taxon>
        <taxon>Bionectriaceae</taxon>
        <taxon>Clonostachys</taxon>
    </lineage>
</organism>
<evidence type="ECO:0000313" key="1">
    <source>
        <dbReference type="EMBL" id="CAG9953040.1"/>
    </source>
</evidence>
<sequence>MTTPAMPAFAAAKGGTSTDSSANNSCGVSRRAIKLPAAATEAHKQADDTKGSQIGYSYVSIDDRL</sequence>
<gene>
    <name evidence="1" type="ORF">CRV2_00014200</name>
</gene>
<dbReference type="Proteomes" id="UP000836387">
    <property type="component" value="Unassembled WGS sequence"/>
</dbReference>
<evidence type="ECO:0000313" key="2">
    <source>
        <dbReference type="Proteomes" id="UP000836387"/>
    </source>
</evidence>
<accession>A0ACA9UI19</accession>
<keyword evidence="2" id="KW-1185">Reference proteome</keyword>
<reference evidence="1" key="2">
    <citation type="submission" date="2021-10" db="EMBL/GenBank/DDBJ databases">
        <authorList>
            <person name="Piombo E."/>
        </authorList>
    </citation>
    <scope>NUCLEOTIDE SEQUENCE</scope>
</reference>
<dbReference type="EMBL" id="CADEHS020000518">
    <property type="protein sequence ID" value="CAG9953040.1"/>
    <property type="molecule type" value="Genomic_DNA"/>
</dbReference>